<accession>A0A940X910</accession>
<organism evidence="2 3">
    <name type="scientific">Flavobacterium geliluteum</name>
    <dbReference type="NCBI Taxonomy" id="2816120"/>
    <lineage>
        <taxon>Bacteria</taxon>
        <taxon>Pseudomonadati</taxon>
        <taxon>Bacteroidota</taxon>
        <taxon>Flavobacteriia</taxon>
        <taxon>Flavobacteriales</taxon>
        <taxon>Flavobacteriaceae</taxon>
        <taxon>Flavobacterium</taxon>
    </lineage>
</organism>
<keyword evidence="3" id="KW-1185">Reference proteome</keyword>
<dbReference type="RefSeq" id="WP_210665858.1">
    <property type="nucleotide sequence ID" value="NZ_JAGFBV010000008.1"/>
</dbReference>
<evidence type="ECO:0000313" key="2">
    <source>
        <dbReference type="EMBL" id="MBP4137857.1"/>
    </source>
</evidence>
<name>A0A940X910_9FLAO</name>
<comment type="caution">
    <text evidence="2">The sequence shown here is derived from an EMBL/GenBank/DDBJ whole genome shotgun (WGS) entry which is preliminary data.</text>
</comment>
<feature type="chain" id="PRO_5037161143" evidence="1">
    <location>
        <begin position="21"/>
        <end position="253"/>
    </location>
</feature>
<reference evidence="2 3" key="1">
    <citation type="submission" date="2021-03" db="EMBL/GenBank/DDBJ databases">
        <title>Flavobacterium Flabelliformis Sp. Nov. And Flavobacterium Geliluteum Sp. Nov., Two Novel Multidrug Resistant Psychrophilic Species Isolated From Antarctica.</title>
        <authorList>
            <person name="Kralova S."/>
            <person name="Busse H.J."/>
            <person name="Bezdicek M."/>
            <person name="Nykrynova M."/>
            <person name="Kroupova E."/>
            <person name="Krsek D."/>
            <person name="Sedlacek I."/>
        </authorList>
    </citation>
    <scope>NUCLEOTIDE SEQUENCE [LARGE SCALE GENOMIC DNA]</scope>
    <source>
        <strain evidence="2 3">P7388</strain>
    </source>
</reference>
<dbReference type="AlphaFoldDB" id="A0A940X910"/>
<sequence>MKFLKLLFTFVILISIKSFATAQAPDYLIIDKDTLKIQSNPLEEYFNIHPIPEKLITGVSSGNWRGYIAYFKFLDGKLVVENIYKEDYKENSKGETDYFLTSIYKDVFGMQSNFECDFYSGLLICPSGKMLQYVHMGYSSLYENYNLMEIKNGIKIKSKKLTAKEFQIFKIDYFKYYKRTEEYKLKVKEFKDETTSEFGMNNNSVFLIENPGTGKENKSLKKKEAEFRADKQIDSFMFVFLNDYMKTIEIPTN</sequence>
<feature type="signal peptide" evidence="1">
    <location>
        <begin position="1"/>
        <end position="20"/>
    </location>
</feature>
<evidence type="ECO:0000256" key="1">
    <source>
        <dbReference type="SAM" id="SignalP"/>
    </source>
</evidence>
<proteinExistence type="predicted"/>
<gene>
    <name evidence="2" type="ORF">J3495_07115</name>
</gene>
<evidence type="ECO:0000313" key="3">
    <source>
        <dbReference type="Proteomes" id="UP000675047"/>
    </source>
</evidence>
<dbReference type="Proteomes" id="UP000675047">
    <property type="component" value="Unassembled WGS sequence"/>
</dbReference>
<dbReference type="EMBL" id="JAGFBV010000008">
    <property type="protein sequence ID" value="MBP4137857.1"/>
    <property type="molecule type" value="Genomic_DNA"/>
</dbReference>
<keyword evidence="1" id="KW-0732">Signal</keyword>
<protein>
    <submittedName>
        <fullName evidence="2">Uncharacterized protein</fullName>
    </submittedName>
</protein>